<feature type="region of interest" description="Disordered" evidence="1">
    <location>
        <begin position="318"/>
        <end position="345"/>
    </location>
</feature>
<evidence type="ECO:0000313" key="3">
    <source>
        <dbReference type="Proteomes" id="UP000886998"/>
    </source>
</evidence>
<dbReference type="EMBL" id="BMAV01009025">
    <property type="protein sequence ID" value="GFY53025.1"/>
    <property type="molecule type" value="Genomic_DNA"/>
</dbReference>
<sequence length="345" mass="38371">MLYEENTAQDVEASFTKSSSPLMFSRTSSIGSLSSFEQHSIVDDRSSVSAFSTLNSGIISPSEIPDSPGEAMSPFIHKNKHNEFQFPSNEKSMDPILDKLKNNPTEQFMDEAFEDLSEDDIKVFNDEGDCFSVSNLSALSIQADSTHLSISLIQRKSEFLEIIDKPSLNVNCGVTSLNTNFVEECNNEQLNAPDEIYGQDYKFSKVIDETIQVLQLMILFKEISVDVYLQESESADYSKDISDDDECDALIEECILSGMPKKPDSDHDLAKKLNNSYLSNGVSVSKEITVQPNCSYSDNDASDDENIEIIDECIQLGMPQKSSSPHMQDKVVNSPALEESLNKNI</sequence>
<comment type="caution">
    <text evidence="2">The sequence shown here is derived from an EMBL/GenBank/DDBJ whole genome shotgun (WGS) entry which is preliminary data.</text>
</comment>
<dbReference type="GO" id="GO:0030877">
    <property type="term" value="C:beta-catenin destruction complex"/>
    <property type="evidence" value="ECO:0007669"/>
    <property type="project" value="TreeGrafter"/>
</dbReference>
<name>A0A8X7C2I3_9ARAC</name>
<proteinExistence type="predicted"/>
<dbReference type="Proteomes" id="UP000886998">
    <property type="component" value="Unassembled WGS sequence"/>
</dbReference>
<dbReference type="GO" id="GO:0008013">
    <property type="term" value="F:beta-catenin binding"/>
    <property type="evidence" value="ECO:0007669"/>
    <property type="project" value="InterPro"/>
</dbReference>
<evidence type="ECO:0000313" key="2">
    <source>
        <dbReference type="EMBL" id="GFY53025.1"/>
    </source>
</evidence>
<accession>A0A8X7C2I3</accession>
<dbReference type="GO" id="GO:0007026">
    <property type="term" value="P:negative regulation of microtubule depolymerization"/>
    <property type="evidence" value="ECO:0007669"/>
    <property type="project" value="TreeGrafter"/>
</dbReference>
<dbReference type="OrthoDB" id="6425389at2759"/>
<dbReference type="GO" id="GO:0005881">
    <property type="term" value="C:cytoplasmic microtubule"/>
    <property type="evidence" value="ECO:0007669"/>
    <property type="project" value="TreeGrafter"/>
</dbReference>
<reference evidence="2" key="1">
    <citation type="submission" date="2020-08" db="EMBL/GenBank/DDBJ databases">
        <title>Multicomponent nature underlies the extraordinary mechanical properties of spider dragline silk.</title>
        <authorList>
            <person name="Kono N."/>
            <person name="Nakamura H."/>
            <person name="Mori M."/>
            <person name="Yoshida Y."/>
            <person name="Ohtoshi R."/>
            <person name="Malay A.D."/>
            <person name="Moran D.A.P."/>
            <person name="Tomita M."/>
            <person name="Numata K."/>
            <person name="Arakawa K."/>
        </authorList>
    </citation>
    <scope>NUCLEOTIDE SEQUENCE</scope>
</reference>
<dbReference type="GO" id="GO:0016477">
    <property type="term" value="P:cell migration"/>
    <property type="evidence" value="ECO:0007669"/>
    <property type="project" value="TreeGrafter"/>
</dbReference>
<organism evidence="2 3">
    <name type="scientific">Trichonephila inaurata madagascariensis</name>
    <dbReference type="NCBI Taxonomy" id="2747483"/>
    <lineage>
        <taxon>Eukaryota</taxon>
        <taxon>Metazoa</taxon>
        <taxon>Ecdysozoa</taxon>
        <taxon>Arthropoda</taxon>
        <taxon>Chelicerata</taxon>
        <taxon>Arachnida</taxon>
        <taxon>Araneae</taxon>
        <taxon>Araneomorphae</taxon>
        <taxon>Entelegynae</taxon>
        <taxon>Araneoidea</taxon>
        <taxon>Nephilidae</taxon>
        <taxon>Trichonephila</taxon>
        <taxon>Trichonephila inaurata</taxon>
    </lineage>
</organism>
<keyword evidence="3" id="KW-1185">Reference proteome</keyword>
<dbReference type="GO" id="GO:0008017">
    <property type="term" value="F:microtubule binding"/>
    <property type="evidence" value="ECO:0007669"/>
    <property type="project" value="TreeGrafter"/>
</dbReference>
<dbReference type="AlphaFoldDB" id="A0A8X7C2I3"/>
<protein>
    <submittedName>
        <fullName evidence="2">Uncharacterized protein</fullName>
    </submittedName>
</protein>
<dbReference type="InterPro" id="IPR026818">
    <property type="entry name" value="Apc_fam"/>
</dbReference>
<dbReference type="PANTHER" id="PTHR12607:SF12">
    <property type="entry name" value="APC-LIKE, ISOFORM A-RELATED"/>
    <property type="match status" value="1"/>
</dbReference>
<dbReference type="GO" id="GO:0007399">
    <property type="term" value="P:nervous system development"/>
    <property type="evidence" value="ECO:0007669"/>
    <property type="project" value="TreeGrafter"/>
</dbReference>
<dbReference type="GO" id="GO:0090090">
    <property type="term" value="P:negative regulation of canonical Wnt signaling pathway"/>
    <property type="evidence" value="ECO:0007669"/>
    <property type="project" value="TreeGrafter"/>
</dbReference>
<dbReference type="GO" id="GO:0001708">
    <property type="term" value="P:cell fate specification"/>
    <property type="evidence" value="ECO:0007669"/>
    <property type="project" value="TreeGrafter"/>
</dbReference>
<gene>
    <name evidence="2" type="primary">AVEN_92251_1</name>
    <name evidence="2" type="ORF">TNIN_52731</name>
</gene>
<dbReference type="GO" id="GO:0045295">
    <property type="term" value="F:gamma-catenin binding"/>
    <property type="evidence" value="ECO:0007669"/>
    <property type="project" value="TreeGrafter"/>
</dbReference>
<dbReference type="GO" id="GO:0007389">
    <property type="term" value="P:pattern specification process"/>
    <property type="evidence" value="ECO:0007669"/>
    <property type="project" value="TreeGrafter"/>
</dbReference>
<dbReference type="GO" id="GO:0016342">
    <property type="term" value="C:catenin complex"/>
    <property type="evidence" value="ECO:0007669"/>
    <property type="project" value="TreeGrafter"/>
</dbReference>
<dbReference type="PANTHER" id="PTHR12607">
    <property type="entry name" value="ADENOMATOUS POLYPOSIS COLI PROTEIN FAMILY"/>
    <property type="match status" value="1"/>
</dbReference>
<evidence type="ECO:0000256" key="1">
    <source>
        <dbReference type="SAM" id="MobiDB-lite"/>
    </source>
</evidence>